<keyword evidence="5" id="KW-1185">Reference proteome</keyword>
<dbReference type="Pfam" id="PF05901">
    <property type="entry name" value="Excalibur"/>
    <property type="match status" value="1"/>
</dbReference>
<evidence type="ECO:0000259" key="3">
    <source>
        <dbReference type="SMART" id="SM00894"/>
    </source>
</evidence>
<dbReference type="EMBL" id="FOFV01000014">
    <property type="protein sequence ID" value="SER98226.1"/>
    <property type="molecule type" value="Genomic_DNA"/>
</dbReference>
<protein>
    <submittedName>
        <fullName evidence="4">Excalibur calcium-binding domain-containing protein</fullName>
    </submittedName>
</protein>
<dbReference type="Gene3D" id="2.40.50.90">
    <property type="match status" value="1"/>
</dbReference>
<name>A0A1H9TM54_9PSEU</name>
<dbReference type="SMART" id="SM00894">
    <property type="entry name" value="Excalibur"/>
    <property type="match status" value="1"/>
</dbReference>
<sequence>MTVFTQLSKAAAIAAGTLLVVSACGTREPTELAAVASTTRTTATTAVTTTTTTTTPPPVTVQSVVDGRTVVLSSGVKVQVSGLAAPGECWAGSATDFATKRLVGKAVRVVASGLPADAVVSSLQVVGGGDYAILAVSEGAARAAAGAGAAIEAAEAAAKTAALGFWGPSCGGLDVKPAPPAPQPVAPQPQPQPQPVPVPAPAYFANCAAAKAAGAAPLHRGSPGYRAGLDRDGDGVACE</sequence>
<feature type="region of interest" description="Disordered" evidence="1">
    <location>
        <begin position="174"/>
        <end position="198"/>
    </location>
</feature>
<dbReference type="OrthoDB" id="4337778at2"/>
<dbReference type="SUPFAM" id="SSF50199">
    <property type="entry name" value="Staphylococcal nuclease"/>
    <property type="match status" value="1"/>
</dbReference>
<feature type="domain" description="TNase-like" evidence="2">
    <location>
        <begin position="55"/>
        <end position="168"/>
    </location>
</feature>
<evidence type="ECO:0000259" key="2">
    <source>
        <dbReference type="SMART" id="SM00318"/>
    </source>
</evidence>
<dbReference type="InterPro" id="IPR035437">
    <property type="entry name" value="SNase_OB-fold_sf"/>
</dbReference>
<dbReference type="AlphaFoldDB" id="A0A1H9TM54"/>
<dbReference type="STRING" id="65499.SAMN04488000_11477"/>
<dbReference type="RefSeq" id="WP_089921836.1">
    <property type="nucleotide sequence ID" value="NZ_FOFV01000014.1"/>
</dbReference>
<accession>A0A1H9TM54</accession>
<feature type="region of interest" description="Disordered" evidence="1">
    <location>
        <begin position="215"/>
        <end position="239"/>
    </location>
</feature>
<feature type="compositionally biased region" description="Basic and acidic residues" evidence="1">
    <location>
        <begin position="228"/>
        <end position="239"/>
    </location>
</feature>
<feature type="domain" description="Excalibur calcium-binding" evidence="3">
    <location>
        <begin position="203"/>
        <end position="239"/>
    </location>
</feature>
<evidence type="ECO:0000256" key="1">
    <source>
        <dbReference type="SAM" id="MobiDB-lite"/>
    </source>
</evidence>
<organism evidence="4 5">
    <name type="scientific">Lentzea albida</name>
    <dbReference type="NCBI Taxonomy" id="65499"/>
    <lineage>
        <taxon>Bacteria</taxon>
        <taxon>Bacillati</taxon>
        <taxon>Actinomycetota</taxon>
        <taxon>Actinomycetes</taxon>
        <taxon>Pseudonocardiales</taxon>
        <taxon>Pseudonocardiaceae</taxon>
        <taxon>Lentzea</taxon>
    </lineage>
</organism>
<dbReference type="Proteomes" id="UP000199503">
    <property type="component" value="Unassembled WGS sequence"/>
</dbReference>
<dbReference type="SMART" id="SM00318">
    <property type="entry name" value="SNc"/>
    <property type="match status" value="1"/>
</dbReference>
<proteinExistence type="predicted"/>
<feature type="compositionally biased region" description="Pro residues" evidence="1">
    <location>
        <begin position="177"/>
        <end position="198"/>
    </location>
</feature>
<evidence type="ECO:0000313" key="5">
    <source>
        <dbReference type="Proteomes" id="UP000199503"/>
    </source>
</evidence>
<dbReference type="InterPro" id="IPR016071">
    <property type="entry name" value="Staphylococal_nuclease_OB-fold"/>
</dbReference>
<reference evidence="5" key="1">
    <citation type="submission" date="2016-10" db="EMBL/GenBank/DDBJ databases">
        <authorList>
            <person name="Varghese N."/>
            <person name="Submissions S."/>
        </authorList>
    </citation>
    <scope>NUCLEOTIDE SEQUENCE [LARGE SCALE GENOMIC DNA]</scope>
    <source>
        <strain evidence="5">DSM 44437</strain>
    </source>
</reference>
<evidence type="ECO:0000313" key="4">
    <source>
        <dbReference type="EMBL" id="SER98226.1"/>
    </source>
</evidence>
<gene>
    <name evidence="4" type="ORF">SAMN04488000_11477</name>
</gene>
<dbReference type="InterPro" id="IPR008613">
    <property type="entry name" value="Excalibur_Ca-bd_domain"/>
</dbReference>